<keyword evidence="1" id="KW-0472">Membrane</keyword>
<evidence type="ECO:0000313" key="2">
    <source>
        <dbReference type="EMBL" id="ADZ52283.1"/>
    </source>
</evidence>
<evidence type="ECO:0000256" key="1">
    <source>
        <dbReference type="SAM" id="Phobius"/>
    </source>
</evidence>
<protein>
    <submittedName>
        <fullName evidence="2">NADH dehydrogenase subunit 6</fullName>
    </submittedName>
</protein>
<sequence length="164" mass="19217">MNCIMMIMTIMLLINMMLMLMKHPLSMGMLLIMQTLLTSMMTGLLMNSFWMSYILLITMLSGALVLFIYMSSIASNEKFSNNMMLWSMAMITIIMGMMFLFLEEKMIIKNNYLGMEMSQMFYLNKMFNMENLYITIMLVMYLLLTMIVASSLVNIFEGPMRMKM</sequence>
<dbReference type="EMBL" id="HQ902161">
    <property type="protein sequence ID" value="ADZ52283.1"/>
    <property type="molecule type" value="Genomic_DNA"/>
</dbReference>
<dbReference type="GeneID" id="17960537"/>
<dbReference type="RefSeq" id="YP_008963283.1">
    <property type="nucleotide sequence ID" value="NC_023083.1"/>
</dbReference>
<reference evidence="2" key="1">
    <citation type="journal article" date="2014" name="Insect Sci.">
        <title>The mitochondrial genome of the plant bug Apolygus lucorum (Hemiptera: Miridae): Presently known as the smallest in Heteroptera.</title>
        <authorList>
            <person name="Wang P."/>
            <person name="Li H."/>
            <person name="Wang Y."/>
            <person name="Zhang J.H."/>
            <person name="Dai X."/>
            <person name="Chang J."/>
            <person name="Hu B.W."/>
            <person name="Cai W.Z."/>
        </authorList>
    </citation>
    <scope>NUCLEOTIDE SEQUENCE</scope>
</reference>
<feature type="transmembrane region" description="Helical" evidence="1">
    <location>
        <begin position="51"/>
        <end position="71"/>
    </location>
</feature>
<geneLocation type="mitochondrion" evidence="2"/>
<keyword evidence="1" id="KW-0812">Transmembrane</keyword>
<dbReference type="CTD" id="4541"/>
<keyword evidence="2" id="KW-0496">Mitochondrion</keyword>
<accession>V5IVA8</accession>
<keyword evidence="1" id="KW-1133">Transmembrane helix</keyword>
<feature type="transmembrane region" description="Helical" evidence="1">
    <location>
        <begin position="132"/>
        <end position="156"/>
    </location>
</feature>
<gene>
    <name evidence="2" type="primary">ND6</name>
</gene>
<feature type="transmembrane region" description="Helical" evidence="1">
    <location>
        <begin position="83"/>
        <end position="102"/>
    </location>
</feature>
<proteinExistence type="predicted"/>
<name>V5IVA8_APOLU</name>
<dbReference type="AlphaFoldDB" id="V5IVA8"/>
<organism evidence="2">
    <name type="scientific">Apolygus lucorum</name>
    <name type="common">Small green plant bug</name>
    <name type="synonym">Lygocoris lucorum</name>
    <dbReference type="NCBI Taxonomy" id="248454"/>
    <lineage>
        <taxon>Eukaryota</taxon>
        <taxon>Metazoa</taxon>
        <taxon>Ecdysozoa</taxon>
        <taxon>Arthropoda</taxon>
        <taxon>Hexapoda</taxon>
        <taxon>Insecta</taxon>
        <taxon>Pterygota</taxon>
        <taxon>Neoptera</taxon>
        <taxon>Paraneoptera</taxon>
        <taxon>Hemiptera</taxon>
        <taxon>Heteroptera</taxon>
        <taxon>Panheteroptera</taxon>
        <taxon>Cimicomorpha</taxon>
        <taxon>Miridae</taxon>
        <taxon>Mirini</taxon>
        <taxon>Apolygus</taxon>
    </lineage>
</organism>